<evidence type="ECO:0000313" key="2">
    <source>
        <dbReference type="Proteomes" id="UP001260872"/>
    </source>
</evidence>
<dbReference type="Gene3D" id="3.40.720.10">
    <property type="entry name" value="Alkaline Phosphatase, subunit A"/>
    <property type="match status" value="1"/>
</dbReference>
<dbReference type="InterPro" id="IPR002591">
    <property type="entry name" value="Phosphodiest/P_Trfase"/>
</dbReference>
<dbReference type="Proteomes" id="UP001260872">
    <property type="component" value="Unassembled WGS sequence"/>
</dbReference>
<accession>A0ABU1FTT5</accession>
<dbReference type="SUPFAM" id="SSF53649">
    <property type="entry name" value="Alkaline phosphatase-like"/>
    <property type="match status" value="1"/>
</dbReference>
<gene>
    <name evidence="1" type="ORF">RH857_08025</name>
</gene>
<protein>
    <submittedName>
        <fullName evidence="1">Alkaline phosphatase family protein</fullName>
    </submittedName>
</protein>
<reference evidence="2" key="1">
    <citation type="submission" date="2023-07" db="EMBL/GenBank/DDBJ databases">
        <title>Description of three actinobacteria isolated from air of manufacturing shop in a pharmaceutical factory.</title>
        <authorList>
            <person name="Zhang D.-F."/>
        </authorList>
    </citation>
    <scope>NUCLEOTIDE SEQUENCE [LARGE SCALE GENOMIC DNA]</scope>
    <source>
        <strain evidence="2">CCTCC AB 207010</strain>
    </source>
</reference>
<dbReference type="Pfam" id="PF01663">
    <property type="entry name" value="Phosphodiest"/>
    <property type="match status" value="1"/>
</dbReference>
<proteinExistence type="predicted"/>
<dbReference type="RefSeq" id="WP_310537456.1">
    <property type="nucleotide sequence ID" value="NZ_BAAAOC010000088.1"/>
</dbReference>
<dbReference type="EMBL" id="JAVKGT010000018">
    <property type="protein sequence ID" value="MDR5712075.1"/>
    <property type="molecule type" value="Genomic_DNA"/>
</dbReference>
<dbReference type="InterPro" id="IPR017850">
    <property type="entry name" value="Alkaline_phosphatase_core_sf"/>
</dbReference>
<evidence type="ECO:0000313" key="1">
    <source>
        <dbReference type="EMBL" id="MDR5712075.1"/>
    </source>
</evidence>
<organism evidence="1 2">
    <name type="scientific">Nesterenkonia flava</name>
    <dbReference type="NCBI Taxonomy" id="469799"/>
    <lineage>
        <taxon>Bacteria</taxon>
        <taxon>Bacillati</taxon>
        <taxon>Actinomycetota</taxon>
        <taxon>Actinomycetes</taxon>
        <taxon>Micrococcales</taxon>
        <taxon>Micrococcaceae</taxon>
        <taxon>Nesterenkonia</taxon>
    </lineage>
</organism>
<dbReference type="PANTHER" id="PTHR10151">
    <property type="entry name" value="ECTONUCLEOTIDE PYROPHOSPHATASE/PHOSPHODIESTERASE"/>
    <property type="match status" value="1"/>
</dbReference>
<keyword evidence="2" id="KW-1185">Reference proteome</keyword>
<sequence>MLAETLPPAPDYDGGHLRHVMTSAAAALGLEGFQNRLGIAEASIAVVVLADGLGDHQLAAHTGHARFLASAWRRASTGRTLDSGAPTTTASSLSCLGTGLTPGEHGMVGYDLRDPSTGRVVNMLGGWDSAVDPHAWQPHPTVLGRAQAQGAAVLTASRAEFAESGLTQAVLSGGEFVGATRIDARFRAALDWILAQRAGTGASRQGPPQPILVYLYVDELDKTGHKYGVDSDQWRVILEALDAAAEQFCGELSRRWGRQASVLLSADHGMVTVPESGKTDISAWPDLMASVHVTAGEPRFLHLYTEPEPGGSATTSAAHEVARRWREALGERAWILTREEALRAGWFTGDESAAEPWVLPRLGDVMVAAKEGQAFYDLARTGTGPLTMVGQHGSFTEAERRVPLLELTGRPFVSV</sequence>
<dbReference type="PANTHER" id="PTHR10151:SF120">
    <property type="entry name" value="BIS(5'-ADENOSYL)-TRIPHOSPHATASE"/>
    <property type="match status" value="1"/>
</dbReference>
<name>A0ABU1FTT5_9MICC</name>
<comment type="caution">
    <text evidence="1">The sequence shown here is derived from an EMBL/GenBank/DDBJ whole genome shotgun (WGS) entry which is preliminary data.</text>
</comment>